<organism evidence="2 3">
    <name type="scientific">Liquorilactobacillus hordei</name>
    <dbReference type="NCBI Taxonomy" id="468911"/>
    <lineage>
        <taxon>Bacteria</taxon>
        <taxon>Bacillati</taxon>
        <taxon>Bacillota</taxon>
        <taxon>Bacilli</taxon>
        <taxon>Lactobacillales</taxon>
        <taxon>Lactobacillaceae</taxon>
        <taxon>Liquorilactobacillus</taxon>
    </lineage>
</organism>
<dbReference type="InterPro" id="IPR006056">
    <property type="entry name" value="RidA"/>
</dbReference>
<dbReference type="GO" id="GO:0005829">
    <property type="term" value="C:cytosol"/>
    <property type="evidence" value="ECO:0007669"/>
    <property type="project" value="TreeGrafter"/>
</dbReference>
<comment type="similarity">
    <text evidence="1">Belongs to the RutC family.</text>
</comment>
<proteinExistence type="inferred from homology"/>
<dbReference type="EMBL" id="CP018176">
    <property type="protein sequence ID" value="AUJ30518.1"/>
    <property type="molecule type" value="Genomic_DNA"/>
</dbReference>
<name>A0A3Q8CAA4_9LACO</name>
<dbReference type="FunFam" id="3.30.1330.40:FF:000001">
    <property type="entry name" value="L-PSP family endoribonuclease"/>
    <property type="match status" value="1"/>
</dbReference>
<reference evidence="2 3" key="1">
    <citation type="submission" date="2016-11" db="EMBL/GenBank/DDBJ databases">
        <title>Interaction between Lactobacillus species and yeast in water kefir.</title>
        <authorList>
            <person name="Behr J."/>
            <person name="Xu D."/>
            <person name="Vogel R.F."/>
        </authorList>
    </citation>
    <scope>NUCLEOTIDE SEQUENCE [LARGE SCALE GENOMIC DNA]</scope>
    <source>
        <strain evidence="2 3">TMW 1.1822</strain>
    </source>
</reference>
<dbReference type="CDD" id="cd00448">
    <property type="entry name" value="YjgF_YER057c_UK114_family"/>
    <property type="match status" value="1"/>
</dbReference>
<dbReference type="Proteomes" id="UP000314960">
    <property type="component" value="Chromosome"/>
</dbReference>
<dbReference type="NCBIfam" id="TIGR00004">
    <property type="entry name" value="Rid family detoxifying hydrolase"/>
    <property type="match status" value="1"/>
</dbReference>
<dbReference type="AlphaFoldDB" id="A0A3Q8CAA4"/>
<dbReference type="PANTHER" id="PTHR11803">
    <property type="entry name" value="2-IMINOBUTANOATE/2-IMINOPROPANOATE DEAMINASE RIDA"/>
    <property type="match status" value="1"/>
</dbReference>
<dbReference type="RefSeq" id="WP_141054848.1">
    <property type="nucleotide sequence ID" value="NZ_CP018176.1"/>
</dbReference>
<dbReference type="SUPFAM" id="SSF55298">
    <property type="entry name" value="YjgF-like"/>
    <property type="match status" value="1"/>
</dbReference>
<gene>
    <name evidence="2" type="ORF">BSQ49_10190</name>
</gene>
<protein>
    <submittedName>
        <fullName evidence="2">Reactive intermediate/imine deaminase</fullName>
    </submittedName>
</protein>
<dbReference type="KEGG" id="lhw:BSQ49_10190"/>
<evidence type="ECO:0000256" key="1">
    <source>
        <dbReference type="ARBA" id="ARBA00010552"/>
    </source>
</evidence>
<dbReference type="Gene3D" id="3.30.1330.40">
    <property type="entry name" value="RutC-like"/>
    <property type="match status" value="1"/>
</dbReference>
<evidence type="ECO:0000313" key="3">
    <source>
        <dbReference type="Proteomes" id="UP000314960"/>
    </source>
</evidence>
<dbReference type="InterPro" id="IPR035959">
    <property type="entry name" value="RutC-like_sf"/>
</dbReference>
<sequence>MNEEVKTNRAPKALGPYAQAVKSGKTLYCSGQIGINPMKGKLVSDSSVEEQAVQALNNLKEVLEAAQMTPKDVVKVTVFMTNIADFKAVNEIYANFFADNECLPARSAVGVQALPAGALVEVEAVARKNN</sequence>
<evidence type="ECO:0000313" key="2">
    <source>
        <dbReference type="EMBL" id="AUJ30518.1"/>
    </source>
</evidence>
<dbReference type="InterPro" id="IPR006175">
    <property type="entry name" value="YjgF/YER057c/UK114"/>
</dbReference>
<dbReference type="PANTHER" id="PTHR11803:SF39">
    <property type="entry name" value="2-IMINOBUTANOATE_2-IMINOPROPANOATE DEAMINASE"/>
    <property type="match status" value="1"/>
</dbReference>
<accession>A0A3Q8CAA4</accession>
<dbReference type="Pfam" id="PF01042">
    <property type="entry name" value="Ribonuc_L-PSP"/>
    <property type="match status" value="1"/>
</dbReference>
<dbReference type="GO" id="GO:0019239">
    <property type="term" value="F:deaminase activity"/>
    <property type="evidence" value="ECO:0007669"/>
    <property type="project" value="TreeGrafter"/>
</dbReference>